<dbReference type="EMBL" id="FNKO01000002">
    <property type="protein sequence ID" value="SDQ90258.1"/>
    <property type="molecule type" value="Genomic_DNA"/>
</dbReference>
<gene>
    <name evidence="2" type="ORF">SAMN04489718_2618</name>
</gene>
<feature type="region of interest" description="Disordered" evidence="1">
    <location>
        <begin position="1"/>
        <end position="36"/>
    </location>
</feature>
<protein>
    <submittedName>
        <fullName evidence="2">Uncharacterized protein</fullName>
    </submittedName>
</protein>
<reference evidence="3" key="1">
    <citation type="submission" date="2016-10" db="EMBL/GenBank/DDBJ databases">
        <authorList>
            <person name="Varghese N."/>
            <person name="Submissions S."/>
        </authorList>
    </citation>
    <scope>NUCLEOTIDE SEQUENCE [LARGE SCALE GENOMIC DNA]</scope>
    <source>
        <strain evidence="3">DSM 45459</strain>
    </source>
</reference>
<dbReference type="Proteomes" id="UP000199301">
    <property type="component" value="Unassembled WGS sequence"/>
</dbReference>
<proteinExistence type="predicted"/>
<name>A0A1H1ENV5_9ACTN</name>
<dbReference type="STRING" id="995062.SAMN04489718_2618"/>
<dbReference type="AlphaFoldDB" id="A0A1H1ENV5"/>
<accession>A0A1H1ENV5</accession>
<dbReference type="RefSeq" id="WP_092524250.1">
    <property type="nucleotide sequence ID" value="NZ_FNKO01000002.1"/>
</dbReference>
<evidence type="ECO:0000313" key="3">
    <source>
        <dbReference type="Proteomes" id="UP000199301"/>
    </source>
</evidence>
<sequence>MSAGKRKTKAVPSAAKSIQDGAQQRPRRQFNPDHAPDNLVVRFNHVDVGSDWCLTNITRDDHAKLLERLRSFEQMRADQVFAPGAEEGKTYDVDALPNKDAVRRLVDLGYEDQDTIARLRITGKRRLYGFLIGNQFYALWWDPEHLIWPSKK</sequence>
<evidence type="ECO:0000313" key="2">
    <source>
        <dbReference type="EMBL" id="SDQ90258.1"/>
    </source>
</evidence>
<keyword evidence="3" id="KW-1185">Reference proteome</keyword>
<organism evidence="2 3">
    <name type="scientific">Actinopolyspora saharensis</name>
    <dbReference type="NCBI Taxonomy" id="995062"/>
    <lineage>
        <taxon>Bacteria</taxon>
        <taxon>Bacillati</taxon>
        <taxon>Actinomycetota</taxon>
        <taxon>Actinomycetes</taxon>
        <taxon>Actinopolysporales</taxon>
        <taxon>Actinopolysporaceae</taxon>
        <taxon>Actinopolyspora</taxon>
    </lineage>
</organism>
<evidence type="ECO:0000256" key="1">
    <source>
        <dbReference type="SAM" id="MobiDB-lite"/>
    </source>
</evidence>
<dbReference type="OrthoDB" id="4427427at2"/>